<name>G0ECY7_PYRF1</name>
<dbReference type="HOGENOM" id="CLU_2140294_0_0_2"/>
<sequence>MRRVDKLNIVVMLPPDLAESLRGLGSSVKQSMLDQLASALESGDVKPEELPDDPLRCARGSRPKTVTLRASRDSYQVFRSHAERMGVSVSQLIRRLVAWYMGYECRGAAREE</sequence>
<feature type="region of interest" description="Disordered" evidence="1">
    <location>
        <begin position="40"/>
        <end position="60"/>
    </location>
</feature>
<keyword evidence="3" id="KW-1185">Reference proteome</keyword>
<reference evidence="2 3" key="1">
    <citation type="journal article" date="2011" name="Stand. Genomic Sci.">
        <title>Complete genome sequence of the hyperthermophilic chemolithoautotroph Pyrolobus fumarii type strain (1A).</title>
        <authorList>
            <person name="Anderson I."/>
            <person name="Goker M."/>
            <person name="Nolan M."/>
            <person name="Lucas S."/>
            <person name="Hammon N."/>
            <person name="Deshpande S."/>
            <person name="Cheng J.F."/>
            <person name="Tapia R."/>
            <person name="Han C."/>
            <person name="Goodwin L."/>
            <person name="Pitluck S."/>
            <person name="Huntemann M."/>
            <person name="Liolios K."/>
            <person name="Ivanova N."/>
            <person name="Pagani I."/>
            <person name="Mavromatis K."/>
            <person name="Ovchinikova G."/>
            <person name="Pati A."/>
            <person name="Chen A."/>
            <person name="Palaniappan K."/>
            <person name="Land M."/>
            <person name="Hauser L."/>
            <person name="Brambilla E.M."/>
            <person name="Huber H."/>
            <person name="Yasawong M."/>
            <person name="Rohde M."/>
            <person name="Spring S."/>
            <person name="Abt B."/>
            <person name="Sikorski J."/>
            <person name="Wirth R."/>
            <person name="Detter J.C."/>
            <person name="Woyke T."/>
            <person name="Bristow J."/>
            <person name="Eisen J.A."/>
            <person name="Markowitz V."/>
            <person name="Hugenholtz P."/>
            <person name="Kyrpides N.C."/>
            <person name="Klenk H.P."/>
            <person name="Lapidus A."/>
        </authorList>
    </citation>
    <scope>NUCLEOTIDE SEQUENCE [LARGE SCALE GENOMIC DNA]</scope>
    <source>
        <strain evidence="3">DSM 11204 / 1A</strain>
    </source>
</reference>
<gene>
    <name evidence="2" type="ordered locus">Pyrfu_1854</name>
</gene>
<dbReference type="Proteomes" id="UP000001037">
    <property type="component" value="Chromosome"/>
</dbReference>
<organism evidence="2 3">
    <name type="scientific">Pyrolobus fumarii (strain DSM 11204 / 1A)</name>
    <dbReference type="NCBI Taxonomy" id="694429"/>
    <lineage>
        <taxon>Archaea</taxon>
        <taxon>Thermoproteota</taxon>
        <taxon>Thermoprotei</taxon>
        <taxon>Desulfurococcales</taxon>
        <taxon>Pyrodictiaceae</taxon>
        <taxon>Pyrolobus</taxon>
    </lineage>
</organism>
<dbReference type="RefSeq" id="WP_014027384.1">
    <property type="nucleotide sequence ID" value="NC_015931.1"/>
</dbReference>
<evidence type="ECO:0000256" key="1">
    <source>
        <dbReference type="SAM" id="MobiDB-lite"/>
    </source>
</evidence>
<proteinExistence type="predicted"/>
<accession>G0ECY7</accession>
<evidence type="ECO:0000313" key="3">
    <source>
        <dbReference type="Proteomes" id="UP000001037"/>
    </source>
</evidence>
<feature type="compositionally biased region" description="Basic and acidic residues" evidence="1">
    <location>
        <begin position="43"/>
        <end position="56"/>
    </location>
</feature>
<dbReference type="InParanoid" id="G0ECY7"/>
<dbReference type="KEGG" id="pfm:Pyrfu_1854"/>
<dbReference type="GeneID" id="11138190"/>
<dbReference type="EMBL" id="CP002838">
    <property type="protein sequence ID" value="AEM39707.1"/>
    <property type="molecule type" value="Genomic_DNA"/>
</dbReference>
<protein>
    <submittedName>
        <fullName evidence="2">Uncharacterized protein</fullName>
    </submittedName>
</protein>
<dbReference type="AlphaFoldDB" id="G0ECY7"/>
<evidence type="ECO:0000313" key="2">
    <source>
        <dbReference type="EMBL" id="AEM39707.1"/>
    </source>
</evidence>